<accession>A0A0J7N5L9</accession>
<keyword evidence="3" id="KW-1185">Reference proteome</keyword>
<gene>
    <name evidence="2" type="ORF">RF55_12594</name>
</gene>
<dbReference type="PANTHER" id="PTHR47331:SF5">
    <property type="entry name" value="RIBONUCLEASE H"/>
    <property type="match status" value="1"/>
</dbReference>
<dbReference type="EMBL" id="LBMM01009609">
    <property type="protein sequence ID" value="KMQ87995.1"/>
    <property type="molecule type" value="Genomic_DNA"/>
</dbReference>
<evidence type="ECO:0000313" key="3">
    <source>
        <dbReference type="Proteomes" id="UP000036403"/>
    </source>
</evidence>
<reference evidence="2 3" key="1">
    <citation type="submission" date="2015-04" db="EMBL/GenBank/DDBJ databases">
        <title>Lasius niger genome sequencing.</title>
        <authorList>
            <person name="Konorov E.A."/>
            <person name="Nikitin M.A."/>
            <person name="Kirill M.V."/>
            <person name="Chang P."/>
        </authorList>
    </citation>
    <scope>NUCLEOTIDE SEQUENCE [LARGE SCALE GENOMIC DNA]</scope>
    <source>
        <tissue evidence="2">Whole</tissue>
    </source>
</reference>
<dbReference type="PANTHER" id="PTHR47331">
    <property type="entry name" value="PHD-TYPE DOMAIN-CONTAINING PROTEIN"/>
    <property type="match status" value="1"/>
</dbReference>
<dbReference type="OrthoDB" id="5984724at2759"/>
<name>A0A0J7N5L9_LASNI</name>
<proteinExistence type="predicted"/>
<organism evidence="2 3">
    <name type="scientific">Lasius niger</name>
    <name type="common">Black garden ant</name>
    <dbReference type="NCBI Taxonomy" id="67767"/>
    <lineage>
        <taxon>Eukaryota</taxon>
        <taxon>Metazoa</taxon>
        <taxon>Ecdysozoa</taxon>
        <taxon>Arthropoda</taxon>
        <taxon>Hexapoda</taxon>
        <taxon>Insecta</taxon>
        <taxon>Pterygota</taxon>
        <taxon>Neoptera</taxon>
        <taxon>Endopterygota</taxon>
        <taxon>Hymenoptera</taxon>
        <taxon>Apocrita</taxon>
        <taxon>Aculeata</taxon>
        <taxon>Formicoidea</taxon>
        <taxon>Formicidae</taxon>
        <taxon>Formicinae</taxon>
        <taxon>Lasius</taxon>
        <taxon>Lasius</taxon>
    </lineage>
</organism>
<feature type="region of interest" description="Disordered" evidence="1">
    <location>
        <begin position="392"/>
        <end position="412"/>
    </location>
</feature>
<dbReference type="AlphaFoldDB" id="A0A0J7N5L9"/>
<evidence type="ECO:0000256" key="1">
    <source>
        <dbReference type="SAM" id="MobiDB-lite"/>
    </source>
</evidence>
<feature type="compositionally biased region" description="Low complexity" evidence="1">
    <location>
        <begin position="212"/>
        <end position="230"/>
    </location>
</feature>
<feature type="region of interest" description="Disordered" evidence="1">
    <location>
        <begin position="210"/>
        <end position="230"/>
    </location>
</feature>
<dbReference type="Proteomes" id="UP000036403">
    <property type="component" value="Unassembled WGS sequence"/>
</dbReference>
<comment type="caution">
    <text evidence="2">The sequence shown here is derived from an EMBL/GenBank/DDBJ whole genome shotgun (WGS) entry which is preliminary data.</text>
</comment>
<evidence type="ECO:0000313" key="2">
    <source>
        <dbReference type="EMBL" id="KMQ87995.1"/>
    </source>
</evidence>
<dbReference type="PaxDb" id="67767-A0A0J7N5L9"/>
<protein>
    <submittedName>
        <fullName evidence="2">Uncharacterized protein</fullName>
    </submittedName>
</protein>
<sequence length="722" mass="80965">MDALIDRQVEERDLMSHVFTNLRKERGQASRGAIESRLTALEKKWSLIETRHEKIMALKTADNENIDYFKEKFLAEAEDVFLEELFQLSAVKSESPQALKQLRDGTLEAIETLEAGKQPPGTRRSASSAANVTAHATTKQKTKNCSFCQEEHYIASCEKFRASPLDNRCSFVSDKQLCFNCLGPHPLRNCQSKKTCNICQGRHHTLLHKSSGDVSSSASQSQPYEQAAASDQKVKSHTIYTNLSQPRSMLLATARLSISSEQQRSLTARALVDPCSEASLITESLAQRLRLPRQSVFVPVLGVGAAQSHTAKTQANVLISPHFDAAKNLKLKALILPRLTDYLSSPQLVNSSLSFIDGLRLADPRPDSSDPIEIIMAPTRFLESLRKACVKTPTSKSSRKPPEDTYPTTSSPLTEDKVECENYFISTHCCNCYVNDVLAGVDTIDHAKLLKTELVGLLKAGGFPLSKSTANHPQLLFDVPKDHLAPSPHRTWQQSDALQMLGTTFPLGASLDRILRRPQTHRTTRLSDVSERAHAACIYLRTVDAIQRSHCHGYEDTLPHGRPTWPTEFPKFRLPYRKLAGIMPRARTILPISLLEVSLLKNSLSRLCGFMDCRFYSLRILNGKSRVTIMRRKTAQRDATEPDILRRYSSLNKLLRITARCQEFIHRMRYRVNSKTAEGPAKITELTLAHLDTTLKFWVIYVQSLILPRRTPASLKGSTHTS</sequence>